<dbReference type="PROSITE" id="PS52016">
    <property type="entry name" value="TONB_DEPENDENT_REC_3"/>
    <property type="match status" value="1"/>
</dbReference>
<dbReference type="Gene3D" id="2.170.130.10">
    <property type="entry name" value="TonB-dependent receptor, plug domain"/>
    <property type="match status" value="1"/>
</dbReference>
<dbReference type="SUPFAM" id="SSF56935">
    <property type="entry name" value="Porins"/>
    <property type="match status" value="1"/>
</dbReference>
<keyword evidence="4" id="KW-0732">Signal</keyword>
<comment type="caution">
    <text evidence="11">The sequence shown here is derived from an EMBL/GenBank/DDBJ whole genome shotgun (WGS) entry which is preliminary data.</text>
</comment>
<comment type="subcellular location">
    <subcellularLocation>
        <location evidence="1">Cell outer membrane</location>
        <topology evidence="1">Multi-pass membrane protein</topology>
    </subcellularLocation>
</comment>
<dbReference type="AlphaFoldDB" id="A0A1J5REH1"/>
<dbReference type="EMBL" id="MLJW01000185">
    <property type="protein sequence ID" value="OIQ94502.1"/>
    <property type="molecule type" value="Genomic_DNA"/>
</dbReference>
<protein>
    <submittedName>
        <fullName evidence="11">Vitamin B12 transporter BtuB</fullName>
    </submittedName>
</protein>
<name>A0A1J5REH1_9ZZZZ</name>
<evidence type="ECO:0000256" key="6">
    <source>
        <dbReference type="ARBA" id="ARBA00023136"/>
    </source>
</evidence>
<dbReference type="GO" id="GO:0009279">
    <property type="term" value="C:cell outer membrane"/>
    <property type="evidence" value="ECO:0007669"/>
    <property type="project" value="UniProtKB-SubCell"/>
</dbReference>
<dbReference type="InterPro" id="IPR039426">
    <property type="entry name" value="TonB-dep_rcpt-like"/>
</dbReference>
<feature type="domain" description="TonB-dependent receptor plug" evidence="10">
    <location>
        <begin position="72"/>
        <end position="180"/>
    </location>
</feature>
<proteinExistence type="predicted"/>
<keyword evidence="6" id="KW-0472">Membrane</keyword>
<evidence type="ECO:0000256" key="4">
    <source>
        <dbReference type="ARBA" id="ARBA00022729"/>
    </source>
</evidence>
<evidence type="ECO:0000313" key="11">
    <source>
        <dbReference type="EMBL" id="OIQ94502.1"/>
    </source>
</evidence>
<evidence type="ECO:0000256" key="3">
    <source>
        <dbReference type="ARBA" id="ARBA00022692"/>
    </source>
</evidence>
<dbReference type="PANTHER" id="PTHR30069:SF29">
    <property type="entry name" value="HEMOGLOBIN AND HEMOGLOBIN-HAPTOGLOBIN-BINDING PROTEIN 1-RELATED"/>
    <property type="match status" value="1"/>
</dbReference>
<evidence type="ECO:0000256" key="7">
    <source>
        <dbReference type="ARBA" id="ARBA00023170"/>
    </source>
</evidence>
<reference evidence="11" key="1">
    <citation type="submission" date="2016-10" db="EMBL/GenBank/DDBJ databases">
        <title>Sequence of Gallionella enrichment culture.</title>
        <authorList>
            <person name="Poehlein A."/>
            <person name="Muehling M."/>
            <person name="Daniel R."/>
        </authorList>
    </citation>
    <scope>NUCLEOTIDE SEQUENCE</scope>
</reference>
<dbReference type="Pfam" id="PF00593">
    <property type="entry name" value="TonB_dep_Rec_b-barrel"/>
    <property type="match status" value="1"/>
</dbReference>
<keyword evidence="8" id="KW-0998">Cell outer membrane</keyword>
<dbReference type="Gene3D" id="2.40.170.20">
    <property type="entry name" value="TonB-dependent receptor, beta-barrel domain"/>
    <property type="match status" value="1"/>
</dbReference>
<evidence type="ECO:0000256" key="8">
    <source>
        <dbReference type="ARBA" id="ARBA00023237"/>
    </source>
</evidence>
<sequence length="729" mass="78436">MIRLKRGVMRVLGLGLYGSVSLVALSLNAQHAWAADPLDLGSVEATAAGDDGGEAQPGTAPYEAPTKAPLAAAQPTSVIDQHYIDQHSTPGSDYADIARISPSVWSVDPDGPGLMENQGLFIRGFSDGQYNVTFDGIPWGDSNDFTHHSTSYFMARDLGQVAVDRGPGTAETVGNATFGGTLAVDSKDPLAAQTFDAYGGAGSFGTWNLGGQADSGFVSKSGGTSMFLDAQAMGSDGYLTNEGQQRKNALLKVEQPIGDNTVLTFVTMQNQLHQNVGLGATKQQIQTLGSNWGLSSNPASQDYYGYNQDYIQSDFEYLGLKSDLGGGWTIDNKIYTYAYYHHGYNGLDPNGESVNGVDGNGVVLAQASDVPGQEMKMDYRSVGDIVRLNKQVSFGTLKTGLWYDRQTNSREQYEVDETAGQAITSIDRRMTDALDTIQPYGEVDWKALPGLTLTPGVKYAYFRRTLNATVNQGTGSSLDMSKVYARPLPSAAAHYDIASNWSAYAQVAKGFMAPNLNTFYTVSSNSPGSIKPQETWNYQAGSSYRSGKLTLSGDVYFIDFQNMIGKRTVDGNAEFFNQGGVYYKGVELESSYALTHGFSLYGNGSLNDARQKGTGQWIADAPAITAAYGLIYDKDGLYGSLLNKYVGARYGDTGQTQALDPFNQTDLSLGYTLPKAATNVAPIKAKFTVSNLFDHQGIISLAGYTGGANTPLYWTDPGRSFFFSLEIPM</sequence>
<evidence type="ECO:0000256" key="2">
    <source>
        <dbReference type="ARBA" id="ARBA00022448"/>
    </source>
</evidence>
<dbReference type="Pfam" id="PF07715">
    <property type="entry name" value="Plug"/>
    <property type="match status" value="1"/>
</dbReference>
<accession>A0A1J5REH1</accession>
<keyword evidence="5" id="KW-0798">TonB box</keyword>
<evidence type="ECO:0000256" key="1">
    <source>
        <dbReference type="ARBA" id="ARBA00004571"/>
    </source>
</evidence>
<dbReference type="InterPro" id="IPR037066">
    <property type="entry name" value="Plug_dom_sf"/>
</dbReference>
<dbReference type="InterPro" id="IPR000531">
    <property type="entry name" value="Beta-barrel_TonB"/>
</dbReference>
<dbReference type="GO" id="GO:0044718">
    <property type="term" value="P:siderophore transmembrane transport"/>
    <property type="evidence" value="ECO:0007669"/>
    <property type="project" value="TreeGrafter"/>
</dbReference>
<dbReference type="PANTHER" id="PTHR30069">
    <property type="entry name" value="TONB-DEPENDENT OUTER MEMBRANE RECEPTOR"/>
    <property type="match status" value="1"/>
</dbReference>
<organism evidence="11">
    <name type="scientific">mine drainage metagenome</name>
    <dbReference type="NCBI Taxonomy" id="410659"/>
    <lineage>
        <taxon>unclassified sequences</taxon>
        <taxon>metagenomes</taxon>
        <taxon>ecological metagenomes</taxon>
    </lineage>
</organism>
<feature type="domain" description="TonB-dependent receptor-like beta-barrel" evidence="9">
    <location>
        <begin position="283"/>
        <end position="692"/>
    </location>
</feature>
<dbReference type="InterPro" id="IPR012910">
    <property type="entry name" value="Plug_dom"/>
</dbReference>
<dbReference type="InterPro" id="IPR036942">
    <property type="entry name" value="Beta-barrel_TonB_sf"/>
</dbReference>
<evidence type="ECO:0000259" key="10">
    <source>
        <dbReference type="Pfam" id="PF07715"/>
    </source>
</evidence>
<keyword evidence="7" id="KW-0675">Receptor</keyword>
<keyword evidence="3" id="KW-0812">Transmembrane</keyword>
<gene>
    <name evidence="11" type="primary">btuB_19</name>
    <name evidence="11" type="ORF">GALL_235520</name>
</gene>
<dbReference type="GO" id="GO:0015344">
    <property type="term" value="F:siderophore uptake transmembrane transporter activity"/>
    <property type="evidence" value="ECO:0007669"/>
    <property type="project" value="TreeGrafter"/>
</dbReference>
<keyword evidence="2" id="KW-0813">Transport</keyword>
<evidence type="ECO:0000259" key="9">
    <source>
        <dbReference type="Pfam" id="PF00593"/>
    </source>
</evidence>
<evidence type="ECO:0000256" key="5">
    <source>
        <dbReference type="ARBA" id="ARBA00023077"/>
    </source>
</evidence>